<keyword evidence="2" id="KW-0347">Helicase</keyword>
<organism evidence="4 5">
    <name type="scientific">Tritrichomonas musculus</name>
    <dbReference type="NCBI Taxonomy" id="1915356"/>
    <lineage>
        <taxon>Eukaryota</taxon>
        <taxon>Metamonada</taxon>
        <taxon>Parabasalia</taxon>
        <taxon>Tritrichomonadida</taxon>
        <taxon>Tritrichomonadidae</taxon>
        <taxon>Tritrichomonas</taxon>
    </lineage>
</organism>
<keyword evidence="2" id="KW-0547">Nucleotide-binding</keyword>
<reference evidence="4 5" key="1">
    <citation type="submission" date="2024-04" db="EMBL/GenBank/DDBJ databases">
        <title>Tritrichomonas musculus Genome.</title>
        <authorList>
            <person name="Alves-Ferreira E."/>
            <person name="Grigg M."/>
            <person name="Lorenzi H."/>
            <person name="Galac M."/>
        </authorList>
    </citation>
    <scope>NUCLEOTIDE SEQUENCE [LARGE SCALE GENOMIC DNA]</scope>
    <source>
        <strain evidence="4 5">EAF2021</strain>
    </source>
</reference>
<proteinExistence type="predicted"/>
<dbReference type="EMBL" id="JAPFFF010000014">
    <property type="protein sequence ID" value="KAK8871196.1"/>
    <property type="molecule type" value="Genomic_DNA"/>
</dbReference>
<keyword evidence="1" id="KW-0378">Hydrolase</keyword>
<dbReference type="Pfam" id="PF04408">
    <property type="entry name" value="WHD_HA2"/>
    <property type="match status" value="1"/>
</dbReference>
<dbReference type="PANTHER" id="PTHR43519">
    <property type="entry name" value="ATP-DEPENDENT RNA HELICASE HRPB"/>
    <property type="match status" value="1"/>
</dbReference>
<comment type="caution">
    <text evidence="4">The sequence shown here is derived from an EMBL/GenBank/DDBJ whole genome shotgun (WGS) entry which is preliminary data.</text>
</comment>
<accession>A0ABR2J0W7</accession>
<evidence type="ECO:0000256" key="2">
    <source>
        <dbReference type="ARBA" id="ARBA00022806"/>
    </source>
</evidence>
<dbReference type="InterPro" id="IPR027417">
    <property type="entry name" value="P-loop_NTPase"/>
</dbReference>
<keyword evidence="5" id="KW-1185">Reference proteome</keyword>
<dbReference type="Gene3D" id="3.40.50.300">
    <property type="entry name" value="P-loop containing nucleotide triphosphate hydrolases"/>
    <property type="match status" value="1"/>
</dbReference>
<gene>
    <name evidence="4" type="ORF">M9Y10_009109</name>
</gene>
<dbReference type="PANTHER" id="PTHR43519:SF1">
    <property type="entry name" value="ATP-DEPENDENT RNA HELICASE HRPB"/>
    <property type="match status" value="1"/>
</dbReference>
<evidence type="ECO:0000256" key="1">
    <source>
        <dbReference type="ARBA" id="ARBA00022801"/>
    </source>
</evidence>
<protein>
    <recommendedName>
        <fullName evidence="3">Helicase associated domain-containing protein</fullName>
    </recommendedName>
</protein>
<evidence type="ECO:0000259" key="3">
    <source>
        <dbReference type="Pfam" id="PF04408"/>
    </source>
</evidence>
<evidence type="ECO:0000313" key="4">
    <source>
        <dbReference type="EMBL" id="KAK8871196.1"/>
    </source>
</evidence>
<name>A0ABR2J0W7_9EUKA</name>
<feature type="domain" description="Helicase associated" evidence="3">
    <location>
        <begin position="91"/>
        <end position="114"/>
    </location>
</feature>
<keyword evidence="2" id="KW-0067">ATP-binding</keyword>
<dbReference type="InterPro" id="IPR048333">
    <property type="entry name" value="HA2_WH"/>
</dbReference>
<dbReference type="Proteomes" id="UP001470230">
    <property type="component" value="Unassembled WGS sequence"/>
</dbReference>
<dbReference type="SUPFAM" id="SSF52540">
    <property type="entry name" value="P-loop containing nucleoside triphosphate hydrolases"/>
    <property type="match status" value="1"/>
</dbReference>
<evidence type="ECO:0000313" key="5">
    <source>
        <dbReference type="Proteomes" id="UP001470230"/>
    </source>
</evidence>
<sequence>MKSITILEEGPISKQDQIQRRGRVGRKREGICVHISIKNLPPIELLRPSIDIDDISSNILGFRKMNIYLEDIDNLPKPGISPEMMNKYIDELTRIGALDSDKKITEIGSRLAAFTLMSPFISSSILKVADKYEDKSIASIAGALVFHVFSTNRLFSDKMSDSFRRNFCEDSDIIALMNTLLEVMNDSNGKT</sequence>